<feature type="chain" id="PRO_5040475358" evidence="1">
    <location>
        <begin position="20"/>
        <end position="849"/>
    </location>
</feature>
<dbReference type="OrthoDB" id="41905at2759"/>
<comment type="caution">
    <text evidence="2">The sequence shown here is derived from an EMBL/GenBank/DDBJ whole genome shotgun (WGS) entry which is preliminary data.</text>
</comment>
<feature type="signal peptide" evidence="1">
    <location>
        <begin position="1"/>
        <end position="19"/>
    </location>
</feature>
<proteinExistence type="predicted"/>
<evidence type="ECO:0000313" key="3">
    <source>
        <dbReference type="Proteomes" id="UP001153069"/>
    </source>
</evidence>
<dbReference type="Proteomes" id="UP001153069">
    <property type="component" value="Unassembled WGS sequence"/>
</dbReference>
<reference evidence="2" key="1">
    <citation type="submission" date="2020-06" db="EMBL/GenBank/DDBJ databases">
        <authorList>
            <consortium name="Plant Systems Biology data submission"/>
        </authorList>
    </citation>
    <scope>NUCLEOTIDE SEQUENCE</scope>
    <source>
        <strain evidence="2">D6</strain>
    </source>
</reference>
<protein>
    <submittedName>
        <fullName evidence="2">Uncharacterized protein</fullName>
    </submittedName>
</protein>
<keyword evidence="3" id="KW-1185">Reference proteome</keyword>
<keyword evidence="1" id="KW-0732">Signal</keyword>
<evidence type="ECO:0000313" key="2">
    <source>
        <dbReference type="EMBL" id="CAB9515401.1"/>
    </source>
</evidence>
<sequence length="849" mass="92871">MLARIACFCLCLSSGVVQSLKVVSDPATLSYHIEDTFRHVLFRGGNVAFFMAGKWCVHKSSDNEVTETSSAKNDHWDLKIGSRKEINGTETALGAFTGLQVEWSCEHGSSDPLSTTKILTAYKNFRSGNAVLLEVQWPEGALNTTVTDYKSAMTRYPSLIPSSILLPDALSWHGSFTQSIRGFSEGTQGGPTVFFNASDPSLNTVIVGSPWGGNWKSFSAGNNNGLYWAPGTSGRIKELPPLYKQSILLFQRTIGKGGGITGTLDQWGQTMQHASRQAGPWKLPDITLQKIGYQTDNGAMYCFCHDRNCSQTLLQEIDYLKSQGIPMGYLSFQGAGASSGRGKAAPWCVDTWGVDGGLADQYPMDLKTFQRALGLPLQLYAPYFCPNSSYFRDDSQWKPVHSDPALPGCKAYAFDNVKPAQSRSFYDWFMAKGVDRAGMVSFESDFMNQNYNCVPDFVQHATAAQTWQQGMAGAALAKNITIQWCYALPTDILASLDMPAVTNFRVSFDFCYGRSWDIGESSLLVWALGSAPSKDTLWSTDNNRTAIPGCPWTADHEQSAAELHVVLALMSNGPVGLSDAIGQTNAKLLKRIITKDGTLLKPSKPLTAVDSTFLKQSHPRILAAPSSKDGGYVYGTAGLVYSWYFVSFLLPSAFSVRMRDFWPPIKKQYSYRFVARRRLGDHQAECENGKDAILSGCVTFVPLPSEDDLSAIVFEAPAMLDDNTQGQFTPTVTAIWQPCPQSGWIMLGELGKYVPVSPVRFRKVQCTSSGVSVSVSGAPGETVILTALRPSEAATLEGSLEVRIRGGNKKRLRYMVVKKKVTVPTSPVESTILVVDFVASEDQLQSVGR</sequence>
<gene>
    <name evidence="2" type="ORF">SEMRO_712_G191450.1</name>
</gene>
<accession>A0A9N8EA11</accession>
<organism evidence="2 3">
    <name type="scientific">Seminavis robusta</name>
    <dbReference type="NCBI Taxonomy" id="568900"/>
    <lineage>
        <taxon>Eukaryota</taxon>
        <taxon>Sar</taxon>
        <taxon>Stramenopiles</taxon>
        <taxon>Ochrophyta</taxon>
        <taxon>Bacillariophyta</taxon>
        <taxon>Bacillariophyceae</taxon>
        <taxon>Bacillariophycidae</taxon>
        <taxon>Naviculales</taxon>
        <taxon>Naviculaceae</taxon>
        <taxon>Seminavis</taxon>
    </lineage>
</organism>
<evidence type="ECO:0000256" key="1">
    <source>
        <dbReference type="SAM" id="SignalP"/>
    </source>
</evidence>
<name>A0A9N8EA11_9STRA</name>
<dbReference type="EMBL" id="CAICTM010000711">
    <property type="protein sequence ID" value="CAB9515401.1"/>
    <property type="molecule type" value="Genomic_DNA"/>
</dbReference>
<dbReference type="AlphaFoldDB" id="A0A9N8EA11"/>